<feature type="compositionally biased region" description="Low complexity" evidence="1">
    <location>
        <begin position="36"/>
        <end position="116"/>
    </location>
</feature>
<dbReference type="Pfam" id="PF11832">
    <property type="entry name" value="DUF3352"/>
    <property type="match status" value="2"/>
</dbReference>
<evidence type="ECO:0000313" key="3">
    <source>
        <dbReference type="EMBL" id="GII91319.1"/>
    </source>
</evidence>
<dbReference type="InterPro" id="IPR021787">
    <property type="entry name" value="DUF3352"/>
</dbReference>
<keyword evidence="2" id="KW-0472">Membrane</keyword>
<dbReference type="EMBL" id="BOOW01000009">
    <property type="protein sequence ID" value="GII91319.1"/>
    <property type="molecule type" value="Genomic_DNA"/>
</dbReference>
<evidence type="ECO:0000256" key="2">
    <source>
        <dbReference type="SAM" id="Phobius"/>
    </source>
</evidence>
<organism evidence="3 4">
    <name type="scientific">Sinosporangium siamense</name>
    <dbReference type="NCBI Taxonomy" id="1367973"/>
    <lineage>
        <taxon>Bacteria</taxon>
        <taxon>Bacillati</taxon>
        <taxon>Actinomycetota</taxon>
        <taxon>Actinomycetes</taxon>
        <taxon>Streptosporangiales</taxon>
        <taxon>Streptosporangiaceae</taxon>
        <taxon>Sinosporangium</taxon>
    </lineage>
</organism>
<keyword evidence="2" id="KW-1133">Transmembrane helix</keyword>
<dbReference type="AlphaFoldDB" id="A0A919RF82"/>
<dbReference type="Proteomes" id="UP000606172">
    <property type="component" value="Unassembled WGS sequence"/>
</dbReference>
<feature type="compositionally biased region" description="Low complexity" evidence="1">
    <location>
        <begin position="129"/>
        <end position="140"/>
    </location>
</feature>
<proteinExistence type="predicted"/>
<sequence length="638" mass="67178">MSANFPPGPQPGQDPDQTTSYRTPQGQPAPPYQQDGQQYGAPHAAPQQQPYQQPQGQPYQQPQAHQQYQQPQGQQQPYGQHQAQAPGQPYGQPQQQPHQQQPYQQPQTAAYQQTAAFSQGAPHEHYQHGRQYQQGGWQQGPETLGTAATHYDGTPPAKKGGRNWLVAIIAALVVVLVGGGGVYAFTALSGGGAQPHDVLPGQNAIGYARLDLDPAANQKLALFEIARKFSATKESFAGDDLRKSFVSGLLPDLGATEKLDYDRDIAPWLGSRIGVVALPPARGSDEPDAVIAIQVTDQEQARVGLGKLFGGSSNNGIAFREDYALVTETQAAADKYATATTLAENTEFTDDIAALGEPGVLSMWLSAGKLAELSGQLPAGQAAQLEQLKNMRVVAALRFDGQYVELAGMSRGAEGMDIGRPGATPLGNLPASTAAALSFSGAGEALGKQWDQVTKAMGASPESASFQQFLNTAQQNFGLTLPGDLVTLLGDNITASLDAAGLSQQQINAGVRIGTGEPAKVKEVIAKIERVLASSGGQVPQLAKADGDGSVVLASTPQYAQQLAKGGTLGENETFQLAVADAGEATFGVFVDLDKIEGLYLQNMDAQTRANLQVLRAVGVSGKQTGSDGSFSLRVLFN</sequence>
<keyword evidence="4" id="KW-1185">Reference proteome</keyword>
<evidence type="ECO:0008006" key="5">
    <source>
        <dbReference type="Google" id="ProtNLM"/>
    </source>
</evidence>
<dbReference type="RefSeq" id="WP_204022638.1">
    <property type="nucleotide sequence ID" value="NZ_BOOW01000009.1"/>
</dbReference>
<feature type="transmembrane region" description="Helical" evidence="2">
    <location>
        <begin position="164"/>
        <end position="185"/>
    </location>
</feature>
<keyword evidence="2" id="KW-0812">Transmembrane</keyword>
<feature type="region of interest" description="Disordered" evidence="1">
    <location>
        <begin position="1"/>
        <end position="155"/>
    </location>
</feature>
<reference evidence="3" key="1">
    <citation type="submission" date="2021-01" db="EMBL/GenBank/DDBJ databases">
        <title>Whole genome shotgun sequence of Sinosporangium siamense NBRC 109515.</title>
        <authorList>
            <person name="Komaki H."/>
            <person name="Tamura T."/>
        </authorList>
    </citation>
    <scope>NUCLEOTIDE SEQUENCE</scope>
    <source>
        <strain evidence="3">NBRC 109515</strain>
    </source>
</reference>
<feature type="compositionally biased region" description="Pro residues" evidence="1">
    <location>
        <begin position="1"/>
        <end position="12"/>
    </location>
</feature>
<comment type="caution">
    <text evidence="3">The sequence shown here is derived from an EMBL/GenBank/DDBJ whole genome shotgun (WGS) entry which is preliminary data.</text>
</comment>
<name>A0A919RF82_9ACTN</name>
<evidence type="ECO:0000256" key="1">
    <source>
        <dbReference type="SAM" id="MobiDB-lite"/>
    </source>
</evidence>
<evidence type="ECO:0000313" key="4">
    <source>
        <dbReference type="Proteomes" id="UP000606172"/>
    </source>
</evidence>
<gene>
    <name evidence="3" type="ORF">Ssi02_15500</name>
</gene>
<protein>
    <recommendedName>
        <fullName evidence="5">DUF3352 domain-containing protein</fullName>
    </recommendedName>
</protein>
<accession>A0A919RF82</accession>